<accession>A0A9W6WVM7</accession>
<proteinExistence type="predicted"/>
<comment type="caution">
    <text evidence="1">The sequence shown here is derived from an EMBL/GenBank/DDBJ whole genome shotgun (WGS) entry which is preliminary data.</text>
</comment>
<reference evidence="1" key="1">
    <citation type="submission" date="2023-04" db="EMBL/GenBank/DDBJ databases">
        <title>Phytophthora lilii NBRC 32176.</title>
        <authorList>
            <person name="Ichikawa N."/>
            <person name="Sato H."/>
            <person name="Tonouchi N."/>
        </authorList>
    </citation>
    <scope>NUCLEOTIDE SEQUENCE</scope>
    <source>
        <strain evidence="1">NBRC 32176</strain>
    </source>
</reference>
<evidence type="ECO:0000313" key="2">
    <source>
        <dbReference type="Proteomes" id="UP001165083"/>
    </source>
</evidence>
<keyword evidence="2" id="KW-1185">Reference proteome</keyword>
<dbReference type="Proteomes" id="UP001165083">
    <property type="component" value="Unassembled WGS sequence"/>
</dbReference>
<organism evidence="1 2">
    <name type="scientific">Phytophthora lilii</name>
    <dbReference type="NCBI Taxonomy" id="2077276"/>
    <lineage>
        <taxon>Eukaryota</taxon>
        <taxon>Sar</taxon>
        <taxon>Stramenopiles</taxon>
        <taxon>Oomycota</taxon>
        <taxon>Peronosporomycetes</taxon>
        <taxon>Peronosporales</taxon>
        <taxon>Peronosporaceae</taxon>
        <taxon>Phytophthora</taxon>
    </lineage>
</organism>
<dbReference type="OrthoDB" id="88832at2759"/>
<protein>
    <submittedName>
        <fullName evidence="1">Unnamed protein product</fullName>
    </submittedName>
</protein>
<gene>
    <name evidence="1" type="ORF">Plil01_000692100</name>
</gene>
<dbReference type="AlphaFoldDB" id="A0A9W6WVM7"/>
<name>A0A9W6WVM7_9STRA</name>
<sequence>MVHLRSTSVITGLVAVRRTVIPQSSREHQPTKFEVTWQENMAFRRAFALMAAIVPASIANDVSWSPCGQANGNVVPECTVYKAPLCHPGICESPDSATRVTPDNFAYASMMDVAYGQISDAFLALCTEDRECSTRFKKKGIEATTNQGIADATVPHYCAFSLTTCMKLGYNDYDSNGINLLEALDGDNKKLITFQYNTGGSLIDTDAYSRLCGLSVIASYVQNNGDLGKLDTSCVDDDEVFALNWTTPTGYVNTILSTNDAYDGVFDKRLTADVSPNQEGSNDVPE</sequence>
<dbReference type="EMBL" id="BSXW01000318">
    <property type="protein sequence ID" value="GMF18491.1"/>
    <property type="molecule type" value="Genomic_DNA"/>
</dbReference>
<evidence type="ECO:0000313" key="1">
    <source>
        <dbReference type="EMBL" id="GMF18491.1"/>
    </source>
</evidence>